<feature type="domain" description="Organic solvent tolerance-like N-terminal" evidence="4">
    <location>
        <begin position="38"/>
        <end position="147"/>
    </location>
</feature>
<dbReference type="HAMAP" id="MF_01914">
    <property type="entry name" value="LPS_assembly_LptA"/>
    <property type="match status" value="1"/>
</dbReference>
<organism evidence="5">
    <name type="scientific">hydrothermal vent metagenome</name>
    <dbReference type="NCBI Taxonomy" id="652676"/>
    <lineage>
        <taxon>unclassified sequences</taxon>
        <taxon>metagenomes</taxon>
        <taxon>ecological metagenomes</taxon>
    </lineage>
</organism>
<sequence length="173" mass="19267">MKNIMNLKFLLPIAIIVLWLGFTINGFTLEIDREKPVHISADKVSIDEKTGFSSYMGNVKISQGSMLLKGDKVTVYQPNGKLDKIIVNGTPAQFKQLSDKNDQEIIAQALELIYYTITEKLILTGESSLKQGQNSFSGHIIEYDTRNSTVTANTDGDKKQRVNAVITPKSNEE</sequence>
<dbReference type="GO" id="GO:0001530">
    <property type="term" value="F:lipopolysaccharide binding"/>
    <property type="evidence" value="ECO:0007669"/>
    <property type="project" value="InterPro"/>
</dbReference>
<evidence type="ECO:0000256" key="3">
    <source>
        <dbReference type="ARBA" id="ARBA00022764"/>
    </source>
</evidence>
<evidence type="ECO:0000313" key="5">
    <source>
        <dbReference type="EMBL" id="VAW99309.1"/>
    </source>
</evidence>
<protein>
    <recommendedName>
        <fullName evidence="4">Organic solvent tolerance-like N-terminal domain-containing protein</fullName>
    </recommendedName>
</protein>
<keyword evidence="2" id="KW-0732">Signal</keyword>
<keyword evidence="3" id="KW-0574">Periplasm</keyword>
<dbReference type="GO" id="GO:0030288">
    <property type="term" value="C:outer membrane-bounded periplasmic space"/>
    <property type="evidence" value="ECO:0007669"/>
    <property type="project" value="TreeGrafter"/>
</dbReference>
<dbReference type="EMBL" id="UOFS01000039">
    <property type="protein sequence ID" value="VAW99309.1"/>
    <property type="molecule type" value="Genomic_DNA"/>
</dbReference>
<evidence type="ECO:0000256" key="1">
    <source>
        <dbReference type="ARBA" id="ARBA00022448"/>
    </source>
</evidence>
<dbReference type="Gene3D" id="2.60.450.10">
    <property type="entry name" value="Lipopolysaccharide (LPS) transport protein A like domain"/>
    <property type="match status" value="1"/>
</dbReference>
<dbReference type="InterPro" id="IPR052037">
    <property type="entry name" value="LPS_export_LptA"/>
</dbReference>
<name>A0A3B1ALX6_9ZZZZ</name>
<dbReference type="InterPro" id="IPR005653">
    <property type="entry name" value="OstA-like_N"/>
</dbReference>
<dbReference type="NCBIfam" id="TIGR03002">
    <property type="entry name" value="outer_YhbN_LptA"/>
    <property type="match status" value="1"/>
</dbReference>
<proteinExistence type="inferred from homology"/>
<evidence type="ECO:0000259" key="4">
    <source>
        <dbReference type="Pfam" id="PF03968"/>
    </source>
</evidence>
<dbReference type="GO" id="GO:0009279">
    <property type="term" value="C:cell outer membrane"/>
    <property type="evidence" value="ECO:0007669"/>
    <property type="project" value="TreeGrafter"/>
</dbReference>
<dbReference type="GO" id="GO:0017089">
    <property type="term" value="F:glycolipid transfer activity"/>
    <property type="evidence" value="ECO:0007669"/>
    <property type="project" value="TreeGrafter"/>
</dbReference>
<dbReference type="Pfam" id="PF03968">
    <property type="entry name" value="LptD_N"/>
    <property type="match status" value="1"/>
</dbReference>
<gene>
    <name evidence="5" type="ORF">MNBD_GAMMA22-1493</name>
</gene>
<dbReference type="PANTHER" id="PTHR36504:SF1">
    <property type="entry name" value="LIPOPOLYSACCHARIDE EXPORT SYSTEM PROTEIN LPTA"/>
    <property type="match status" value="1"/>
</dbReference>
<reference evidence="5" key="1">
    <citation type="submission" date="2018-06" db="EMBL/GenBank/DDBJ databases">
        <authorList>
            <person name="Zhirakovskaya E."/>
        </authorList>
    </citation>
    <scope>NUCLEOTIDE SEQUENCE</scope>
</reference>
<evidence type="ECO:0000256" key="2">
    <source>
        <dbReference type="ARBA" id="ARBA00022729"/>
    </source>
</evidence>
<dbReference type="PANTHER" id="PTHR36504">
    <property type="entry name" value="LIPOPOLYSACCHARIDE EXPORT SYSTEM PROTEIN LPTA"/>
    <property type="match status" value="1"/>
</dbReference>
<dbReference type="InterPro" id="IPR014340">
    <property type="entry name" value="LptA"/>
</dbReference>
<keyword evidence="1" id="KW-0813">Transport</keyword>
<accession>A0A3B1ALX6</accession>
<dbReference type="AlphaFoldDB" id="A0A3B1ALX6"/>
<dbReference type="GO" id="GO:0015920">
    <property type="term" value="P:lipopolysaccharide transport"/>
    <property type="evidence" value="ECO:0007669"/>
    <property type="project" value="InterPro"/>
</dbReference>